<accession>A0A1X2H5E1</accession>
<dbReference type="EMBL" id="MCGN01000009">
    <property type="protein sequence ID" value="ORY93538.1"/>
    <property type="molecule type" value="Genomic_DNA"/>
</dbReference>
<feature type="transmembrane region" description="Helical" evidence="6">
    <location>
        <begin position="20"/>
        <end position="37"/>
    </location>
</feature>
<name>A0A1X2H5E1_SYNRA</name>
<keyword evidence="2 6" id="KW-0812">Transmembrane</keyword>
<dbReference type="Pfam" id="PF03124">
    <property type="entry name" value="EXS"/>
    <property type="match status" value="1"/>
</dbReference>
<keyword evidence="4 6" id="KW-0472">Membrane</keyword>
<evidence type="ECO:0000313" key="8">
    <source>
        <dbReference type="EMBL" id="ORY93538.1"/>
    </source>
</evidence>
<dbReference type="GO" id="GO:0005886">
    <property type="term" value="C:plasma membrane"/>
    <property type="evidence" value="ECO:0007669"/>
    <property type="project" value="TreeGrafter"/>
</dbReference>
<dbReference type="OrthoDB" id="9970435at2759"/>
<dbReference type="PANTHER" id="PTHR10783:SF103">
    <property type="entry name" value="SOLUTE CARRIER FAMILY 53 MEMBER 1"/>
    <property type="match status" value="1"/>
</dbReference>
<dbReference type="PANTHER" id="PTHR10783">
    <property type="entry name" value="XENOTROPIC AND POLYTROPIC RETROVIRUS RECEPTOR 1-RELATED"/>
    <property type="match status" value="1"/>
</dbReference>
<evidence type="ECO:0000256" key="2">
    <source>
        <dbReference type="ARBA" id="ARBA00022692"/>
    </source>
</evidence>
<keyword evidence="9" id="KW-1185">Reference proteome</keyword>
<proteinExistence type="predicted"/>
<dbReference type="Proteomes" id="UP000242180">
    <property type="component" value="Unassembled WGS sequence"/>
</dbReference>
<dbReference type="GO" id="GO:0005794">
    <property type="term" value="C:Golgi apparatus"/>
    <property type="evidence" value="ECO:0007669"/>
    <property type="project" value="TreeGrafter"/>
</dbReference>
<feature type="compositionally biased region" description="Basic and acidic residues" evidence="5">
    <location>
        <begin position="321"/>
        <end position="341"/>
    </location>
</feature>
<dbReference type="GO" id="GO:0016036">
    <property type="term" value="P:cellular response to phosphate starvation"/>
    <property type="evidence" value="ECO:0007669"/>
    <property type="project" value="TreeGrafter"/>
</dbReference>
<evidence type="ECO:0000313" key="9">
    <source>
        <dbReference type="Proteomes" id="UP000242180"/>
    </source>
</evidence>
<sequence length="369" mass="42583">MYLDFSGAFSDYVACEDWPLIIAVTLVGIMVCPFRIFYVSARKWFCASIIRIICSPLFPVEFRDFFIADELNSLSYSFWTVSYLFCAYGYAWIDLGSNCHISQMWITPFLAALGPWWRFLQCLRRYYDSRERVHLVNGAKYVSSIAATLATSYRRMYPSAGMDVVWLLASMVNSCYTSIWDIKQDWGLLQHGSRHQFLRDDLVFHPAVYYFAAPLNVVLRFAWALNMAGLMVSSQMLAFATAVLEMYRRLQWNVFRLENEHLHNCSDYHAINEIPLPFSSKVPIPEEQEEGATLDEERRPLYTTPRRAYTIQIGAPYAEGKDNYPKSFYGRRDFEGKRDTKLGASPQRRVSAGNESDTTSSDSDTAEEQ</sequence>
<dbReference type="GO" id="GO:0006817">
    <property type="term" value="P:phosphate ion transport"/>
    <property type="evidence" value="ECO:0007669"/>
    <property type="project" value="TreeGrafter"/>
</dbReference>
<dbReference type="AlphaFoldDB" id="A0A1X2H5E1"/>
<feature type="transmembrane region" description="Helical" evidence="6">
    <location>
        <begin position="105"/>
        <end position="127"/>
    </location>
</feature>
<feature type="transmembrane region" description="Helical" evidence="6">
    <location>
        <begin position="202"/>
        <end position="223"/>
    </location>
</feature>
<comment type="caution">
    <text evidence="8">The sequence shown here is derived from an EMBL/GenBank/DDBJ whole genome shotgun (WGS) entry which is preliminary data.</text>
</comment>
<protein>
    <submittedName>
        <fullName evidence="8">EXS family-domain-containing protein</fullName>
    </submittedName>
</protein>
<gene>
    <name evidence="8" type="ORF">BCR43DRAFT_380853</name>
</gene>
<evidence type="ECO:0000256" key="5">
    <source>
        <dbReference type="SAM" id="MobiDB-lite"/>
    </source>
</evidence>
<dbReference type="PROSITE" id="PS51380">
    <property type="entry name" value="EXS"/>
    <property type="match status" value="1"/>
</dbReference>
<dbReference type="OMA" id="EMFRRCQ"/>
<keyword evidence="3 6" id="KW-1133">Transmembrane helix</keyword>
<evidence type="ECO:0000259" key="7">
    <source>
        <dbReference type="PROSITE" id="PS51380"/>
    </source>
</evidence>
<feature type="transmembrane region" description="Helical" evidence="6">
    <location>
        <begin position="164"/>
        <end position="182"/>
    </location>
</feature>
<dbReference type="InterPro" id="IPR004342">
    <property type="entry name" value="EXS_C"/>
</dbReference>
<feature type="transmembrane region" description="Helical" evidence="6">
    <location>
        <begin position="74"/>
        <end position="93"/>
    </location>
</feature>
<feature type="region of interest" description="Disordered" evidence="5">
    <location>
        <begin position="321"/>
        <end position="369"/>
    </location>
</feature>
<evidence type="ECO:0000256" key="4">
    <source>
        <dbReference type="ARBA" id="ARBA00023136"/>
    </source>
</evidence>
<dbReference type="InParanoid" id="A0A1X2H5E1"/>
<dbReference type="STRING" id="13706.A0A1X2H5E1"/>
<reference evidence="8 9" key="1">
    <citation type="submission" date="2016-07" db="EMBL/GenBank/DDBJ databases">
        <title>Pervasive Adenine N6-methylation of Active Genes in Fungi.</title>
        <authorList>
            <consortium name="DOE Joint Genome Institute"/>
            <person name="Mondo S.J."/>
            <person name="Dannebaum R.O."/>
            <person name="Kuo R.C."/>
            <person name="Labutti K."/>
            <person name="Haridas S."/>
            <person name="Kuo A."/>
            <person name="Salamov A."/>
            <person name="Ahrendt S.R."/>
            <person name="Lipzen A."/>
            <person name="Sullivan W."/>
            <person name="Andreopoulos W.B."/>
            <person name="Clum A."/>
            <person name="Lindquist E."/>
            <person name="Daum C."/>
            <person name="Ramamoorthy G.K."/>
            <person name="Gryganskyi A."/>
            <person name="Culley D."/>
            <person name="Magnuson J.K."/>
            <person name="James T.Y."/>
            <person name="O'Malley M.A."/>
            <person name="Stajich J.E."/>
            <person name="Spatafora J.W."/>
            <person name="Visel A."/>
            <person name="Grigoriev I.V."/>
        </authorList>
    </citation>
    <scope>NUCLEOTIDE SEQUENCE [LARGE SCALE GENOMIC DNA]</scope>
    <source>
        <strain evidence="8 9">NRRL 2496</strain>
    </source>
</reference>
<evidence type="ECO:0000256" key="3">
    <source>
        <dbReference type="ARBA" id="ARBA00022989"/>
    </source>
</evidence>
<evidence type="ECO:0000256" key="6">
    <source>
        <dbReference type="SAM" id="Phobius"/>
    </source>
</evidence>
<evidence type="ECO:0000256" key="1">
    <source>
        <dbReference type="ARBA" id="ARBA00004141"/>
    </source>
</evidence>
<comment type="subcellular location">
    <subcellularLocation>
        <location evidence="1">Membrane</location>
        <topology evidence="1">Multi-pass membrane protein</topology>
    </subcellularLocation>
</comment>
<feature type="domain" description="EXS" evidence="7">
    <location>
        <begin position="98"/>
        <end position="288"/>
    </location>
</feature>
<organism evidence="8 9">
    <name type="scientific">Syncephalastrum racemosum</name>
    <name type="common">Filamentous fungus</name>
    <dbReference type="NCBI Taxonomy" id="13706"/>
    <lineage>
        <taxon>Eukaryota</taxon>
        <taxon>Fungi</taxon>
        <taxon>Fungi incertae sedis</taxon>
        <taxon>Mucoromycota</taxon>
        <taxon>Mucoromycotina</taxon>
        <taxon>Mucoromycetes</taxon>
        <taxon>Mucorales</taxon>
        <taxon>Syncephalastraceae</taxon>
        <taxon>Syncephalastrum</taxon>
    </lineage>
</organism>
<dbReference type="GO" id="GO:0000822">
    <property type="term" value="F:inositol hexakisphosphate binding"/>
    <property type="evidence" value="ECO:0007669"/>
    <property type="project" value="TreeGrafter"/>
</dbReference>